<dbReference type="AlphaFoldDB" id="A0A8H6IYD6"/>
<reference evidence="1 2" key="1">
    <citation type="journal article" date="2020" name="Phytopathology">
        <title>Genome Sequence Resources of Colletotrichum truncatum, C. plurivorum, C. musicola, and C. sojae: Four Species Pathogenic to Soybean (Glycine max).</title>
        <authorList>
            <person name="Rogerio F."/>
            <person name="Boufleur T.R."/>
            <person name="Ciampi-Guillardi M."/>
            <person name="Sukno S.A."/>
            <person name="Thon M.R."/>
            <person name="Massola Junior N.S."/>
            <person name="Baroncelli R."/>
        </authorList>
    </citation>
    <scope>NUCLEOTIDE SEQUENCE [LARGE SCALE GENOMIC DNA]</scope>
    <source>
        <strain evidence="1 2">LFN0009</strain>
    </source>
</reference>
<evidence type="ECO:0000313" key="1">
    <source>
        <dbReference type="EMBL" id="KAF6803157.1"/>
    </source>
</evidence>
<dbReference type="EMBL" id="WIGN01000246">
    <property type="protein sequence ID" value="KAF6803157.1"/>
    <property type="molecule type" value="Genomic_DNA"/>
</dbReference>
<gene>
    <name evidence="1" type="ORF">CSOJ01_11072</name>
</gene>
<dbReference type="Proteomes" id="UP000652219">
    <property type="component" value="Unassembled WGS sequence"/>
</dbReference>
<comment type="caution">
    <text evidence="1">The sequence shown here is derived from an EMBL/GenBank/DDBJ whole genome shotgun (WGS) entry which is preliminary data.</text>
</comment>
<evidence type="ECO:0000313" key="2">
    <source>
        <dbReference type="Proteomes" id="UP000652219"/>
    </source>
</evidence>
<keyword evidence="2" id="KW-1185">Reference proteome</keyword>
<sequence length="151" mass="17090">MLYSSQERETMTEDDWPLDNDWKDSKVTIDSSVLPGNGTVFHHLADAGHFVGDAERRPELTPCQVEAIINGMLINGMARTAPQVRPIVALRDADGAWWRHFFAQRTTVSPDTQYTMYDVPNTDGLARFGVVAKIDGYHHTWTDNTVRQLML</sequence>
<accession>A0A8H6IYD6</accession>
<organism evidence="1 2">
    <name type="scientific">Colletotrichum sojae</name>
    <dbReference type="NCBI Taxonomy" id="2175907"/>
    <lineage>
        <taxon>Eukaryota</taxon>
        <taxon>Fungi</taxon>
        <taxon>Dikarya</taxon>
        <taxon>Ascomycota</taxon>
        <taxon>Pezizomycotina</taxon>
        <taxon>Sordariomycetes</taxon>
        <taxon>Hypocreomycetidae</taxon>
        <taxon>Glomerellales</taxon>
        <taxon>Glomerellaceae</taxon>
        <taxon>Colletotrichum</taxon>
        <taxon>Colletotrichum orchidearum species complex</taxon>
    </lineage>
</organism>
<protein>
    <submittedName>
        <fullName evidence="1">Uncharacterized protein</fullName>
    </submittedName>
</protein>
<name>A0A8H6IYD6_9PEZI</name>
<proteinExistence type="predicted"/>